<dbReference type="RefSeq" id="WP_106004665.1">
    <property type="nucleotide sequence ID" value="NZ_CP136419.1"/>
</dbReference>
<gene>
    <name evidence="1" type="ORF">MOHU_06420</name>
</gene>
<dbReference type="CDD" id="cd01983">
    <property type="entry name" value="SIMIBI"/>
    <property type="match status" value="1"/>
</dbReference>
<evidence type="ECO:0000313" key="2">
    <source>
        <dbReference type="Proteomes" id="UP000238415"/>
    </source>
</evidence>
<evidence type="ECO:0000313" key="1">
    <source>
        <dbReference type="EMBL" id="PRR74661.1"/>
    </source>
</evidence>
<sequence>MSQGKLRRVFPGGNTCEGFYSFYDYIIEPDANRIFVVKGGPGVGKSTFMRKIGETMLTKGYDVEFHCCSSDNNSLDAVVIPAIKVALIDGTAPHIVDPKNPGAVDEIIHLGDYWDESKIAAHKEEIIKANTRVSRLFQIAYSALREAKVIRDEWESYISECMIESQVNKAVANLLQAIFNGVAPRYDRPAKTRHLFATAITPDGIITGHVESLLQDVQQLYTISGEPGSGVAQVLARIAELAHEKGLHTEIYHCPFNPRNIDLVIIPEIKTAAMNVQPPHTYDPSSLPELMAMKLNLSAYIDRDKLGTYAHEISSAAYRYQACLDRAVAYIRQAKLTHDYIESFYIPAMNFEAINAKRQEVLQRILNYAAEFSGNHALAG</sequence>
<comment type="caution">
    <text evidence="1">The sequence shown here is derived from an EMBL/GenBank/DDBJ whole genome shotgun (WGS) entry which is preliminary data.</text>
</comment>
<dbReference type="Proteomes" id="UP000238415">
    <property type="component" value="Unassembled WGS sequence"/>
</dbReference>
<dbReference type="OrthoDB" id="9781752at2"/>
<dbReference type="EMBL" id="PVXM01000007">
    <property type="protein sequence ID" value="PRR74661.1"/>
    <property type="molecule type" value="Genomic_DNA"/>
</dbReference>
<dbReference type="AlphaFoldDB" id="A0A2T0AVH7"/>
<organism evidence="1 2">
    <name type="scientific">Neomoorella humiferrea</name>
    <dbReference type="NCBI Taxonomy" id="676965"/>
    <lineage>
        <taxon>Bacteria</taxon>
        <taxon>Bacillati</taxon>
        <taxon>Bacillota</taxon>
        <taxon>Clostridia</taxon>
        <taxon>Neomoorellales</taxon>
        <taxon>Neomoorellaceae</taxon>
        <taxon>Neomoorella</taxon>
    </lineage>
</organism>
<reference evidence="1 2" key="1">
    <citation type="submission" date="2018-03" db="EMBL/GenBank/DDBJ databases">
        <title>Genome sequence of Moorella humiferrea DSM 23265.</title>
        <authorList>
            <person name="Poehlein A."/>
            <person name="Daniel R."/>
        </authorList>
    </citation>
    <scope>NUCLEOTIDE SEQUENCE [LARGE SCALE GENOMIC DNA]</scope>
    <source>
        <strain evidence="1 2">DSM 23265</strain>
    </source>
</reference>
<proteinExistence type="predicted"/>
<evidence type="ECO:0008006" key="3">
    <source>
        <dbReference type="Google" id="ProtNLM"/>
    </source>
</evidence>
<protein>
    <recommendedName>
        <fullName evidence="3">ATPase</fullName>
    </recommendedName>
</protein>
<keyword evidence="2" id="KW-1185">Reference proteome</keyword>
<name>A0A2T0AVH7_9FIRM</name>
<dbReference type="SUPFAM" id="SSF52540">
    <property type="entry name" value="P-loop containing nucleoside triphosphate hydrolases"/>
    <property type="match status" value="1"/>
</dbReference>
<accession>A0A2T0AVH7</accession>
<dbReference type="InterPro" id="IPR027417">
    <property type="entry name" value="P-loop_NTPase"/>
</dbReference>